<protein>
    <submittedName>
        <fullName evidence="1">Uncharacterized protein</fullName>
    </submittedName>
</protein>
<dbReference type="EMBL" id="AP025184">
    <property type="protein sequence ID" value="BDB54085.1"/>
    <property type="molecule type" value="Genomic_DNA"/>
</dbReference>
<keyword evidence="2" id="KW-1185">Reference proteome</keyword>
<evidence type="ECO:0000313" key="1">
    <source>
        <dbReference type="EMBL" id="BDB54085.1"/>
    </source>
</evidence>
<proteinExistence type="predicted"/>
<reference evidence="1 2" key="2">
    <citation type="journal article" date="2022" name="Microorganisms">
        <title>Complete Genome Sequences of Two Flavobacterium ammonificans Strains and a Flavobacterium ammoniigenes Strain of Ammonifying Bacterioplankton Isolated from Surface River Water.</title>
        <authorList>
            <person name="Suda W."/>
            <person name="Ogata Y."/>
            <person name="Shindo C."/>
            <person name="Watanabe K."/>
        </authorList>
    </citation>
    <scope>NUCLEOTIDE SEQUENCE [LARGE SCALE GENOMIC DNA]</scope>
    <source>
        <strain evidence="1 2">GENT5</strain>
    </source>
</reference>
<evidence type="ECO:0000313" key="2">
    <source>
        <dbReference type="Proteomes" id="UP001319867"/>
    </source>
</evidence>
<reference evidence="1 2" key="1">
    <citation type="journal article" date="2022" name="Int. J. Syst. Evol. Microbiol.">
        <title>Flavobacterium ammonificans sp. nov. and Flavobacterium ammoniigenes sp. nov., ammonifying bacteria isolated from surface river water.</title>
        <authorList>
            <person name="Watanabe K."/>
            <person name="Kitamura T."/>
            <person name="Ogata Y."/>
            <person name="Shindo C."/>
            <person name="Suda W."/>
        </authorList>
    </citation>
    <scope>NUCLEOTIDE SEQUENCE [LARGE SCALE GENOMIC DNA]</scope>
    <source>
        <strain evidence="1 2">GENT5</strain>
    </source>
</reference>
<gene>
    <name evidence="1" type="ORF">GENT5_03900</name>
</gene>
<accession>A0ABN6KXP9</accession>
<organism evidence="1 2">
    <name type="scientific">Flavobacterium ammoniigenes</name>
    <dbReference type="NCBI Taxonomy" id="1751095"/>
    <lineage>
        <taxon>Bacteria</taxon>
        <taxon>Pseudomonadati</taxon>
        <taxon>Bacteroidota</taxon>
        <taxon>Flavobacteriia</taxon>
        <taxon>Flavobacteriales</taxon>
        <taxon>Flavobacteriaceae</taxon>
        <taxon>Flavobacterium</taxon>
    </lineage>
</organism>
<dbReference type="Proteomes" id="UP001319867">
    <property type="component" value="Chromosome"/>
</dbReference>
<sequence length="50" mass="6024">MIKMPGDRLEKKLIDDIICELNTDTPKPKLKDKFKIAYRFILNKFKKTKR</sequence>
<name>A0ABN6KXP9_9FLAO</name>